<comment type="caution">
    <text evidence="2">The sequence shown here is derived from an EMBL/GenBank/DDBJ whole genome shotgun (WGS) entry which is preliminary data.</text>
</comment>
<accession>A0AAE0Y8G6</accession>
<dbReference type="AlphaFoldDB" id="A0AAE0Y8G6"/>
<protein>
    <submittedName>
        <fullName evidence="2">Uncharacterized protein</fullName>
    </submittedName>
</protein>
<feature type="compositionally biased region" description="Basic and acidic residues" evidence="1">
    <location>
        <begin position="44"/>
        <end position="60"/>
    </location>
</feature>
<sequence length="196" mass="22346">MRVKIEKSKTRDLMRKISERGSKGLTTLQCGYRMLYLQRPRTRDKKEGTSEENDGKHDSCESTPLCTEQPWRLHPVYRFDPSPWPEDPASGATVPHWRFSVGKHRITERTPSTVLELISWTSRRCRRAAATAITLALKTNLVGFLILSRRGSHCLRFSSWPTPDSPREGKGDDFSPHCIVSCRICANVPCSPQARH</sequence>
<dbReference type="Proteomes" id="UP001283361">
    <property type="component" value="Unassembled WGS sequence"/>
</dbReference>
<evidence type="ECO:0000313" key="2">
    <source>
        <dbReference type="EMBL" id="KAK3736931.1"/>
    </source>
</evidence>
<reference evidence="2" key="1">
    <citation type="journal article" date="2023" name="G3 (Bethesda)">
        <title>A reference genome for the long-term kleptoplast-retaining sea slug Elysia crispata morphotype clarki.</title>
        <authorList>
            <person name="Eastman K.E."/>
            <person name="Pendleton A.L."/>
            <person name="Shaikh M.A."/>
            <person name="Suttiyut T."/>
            <person name="Ogas R."/>
            <person name="Tomko P."/>
            <person name="Gavelis G."/>
            <person name="Widhalm J.R."/>
            <person name="Wisecaver J.H."/>
        </authorList>
    </citation>
    <scope>NUCLEOTIDE SEQUENCE</scope>
    <source>
        <strain evidence="2">ECLA1</strain>
    </source>
</reference>
<proteinExistence type="predicted"/>
<feature type="region of interest" description="Disordered" evidence="1">
    <location>
        <begin position="39"/>
        <end position="63"/>
    </location>
</feature>
<evidence type="ECO:0000313" key="3">
    <source>
        <dbReference type="Proteomes" id="UP001283361"/>
    </source>
</evidence>
<evidence type="ECO:0000256" key="1">
    <source>
        <dbReference type="SAM" id="MobiDB-lite"/>
    </source>
</evidence>
<name>A0AAE0Y8G6_9GAST</name>
<organism evidence="2 3">
    <name type="scientific">Elysia crispata</name>
    <name type="common">lettuce slug</name>
    <dbReference type="NCBI Taxonomy" id="231223"/>
    <lineage>
        <taxon>Eukaryota</taxon>
        <taxon>Metazoa</taxon>
        <taxon>Spiralia</taxon>
        <taxon>Lophotrochozoa</taxon>
        <taxon>Mollusca</taxon>
        <taxon>Gastropoda</taxon>
        <taxon>Heterobranchia</taxon>
        <taxon>Euthyneura</taxon>
        <taxon>Panpulmonata</taxon>
        <taxon>Sacoglossa</taxon>
        <taxon>Placobranchoidea</taxon>
        <taxon>Plakobranchidae</taxon>
        <taxon>Elysia</taxon>
    </lineage>
</organism>
<keyword evidence="3" id="KW-1185">Reference proteome</keyword>
<dbReference type="EMBL" id="JAWDGP010006680">
    <property type="protein sequence ID" value="KAK3736931.1"/>
    <property type="molecule type" value="Genomic_DNA"/>
</dbReference>
<gene>
    <name evidence="2" type="ORF">RRG08_009410</name>
</gene>